<keyword evidence="6" id="KW-0325">Glycoprotein</keyword>
<keyword evidence="3" id="KW-0732">Signal</keyword>
<evidence type="ECO:0000256" key="1">
    <source>
        <dbReference type="ARBA" id="ARBA00011073"/>
    </source>
</evidence>
<organism evidence="8 9">
    <name type="scientific">Cardamine amara subsp. amara</name>
    <dbReference type="NCBI Taxonomy" id="228776"/>
    <lineage>
        <taxon>Eukaryota</taxon>
        <taxon>Viridiplantae</taxon>
        <taxon>Streptophyta</taxon>
        <taxon>Embryophyta</taxon>
        <taxon>Tracheophyta</taxon>
        <taxon>Spermatophyta</taxon>
        <taxon>Magnoliopsida</taxon>
        <taxon>eudicotyledons</taxon>
        <taxon>Gunneridae</taxon>
        <taxon>Pentapetalae</taxon>
        <taxon>rosids</taxon>
        <taxon>malvids</taxon>
        <taxon>Brassicales</taxon>
        <taxon>Brassicaceae</taxon>
        <taxon>Cardamineae</taxon>
        <taxon>Cardamine</taxon>
    </lineage>
</organism>
<proteinExistence type="inferred from homology"/>
<dbReference type="EMBL" id="JBANAX010000079">
    <property type="protein sequence ID" value="KAL1223192.1"/>
    <property type="molecule type" value="Genomic_DNA"/>
</dbReference>
<dbReference type="Pfam" id="PF17766">
    <property type="entry name" value="fn3_6"/>
    <property type="match status" value="1"/>
</dbReference>
<evidence type="ECO:0000256" key="3">
    <source>
        <dbReference type="ARBA" id="ARBA00022729"/>
    </source>
</evidence>
<dbReference type="FunFam" id="2.60.40.2310:FF:000001">
    <property type="entry name" value="Subtilisin-like protease SBT1.5"/>
    <property type="match status" value="1"/>
</dbReference>
<evidence type="ECO:0000313" key="8">
    <source>
        <dbReference type="EMBL" id="KAL1223192.1"/>
    </source>
</evidence>
<evidence type="ECO:0000259" key="7">
    <source>
        <dbReference type="Pfam" id="PF17766"/>
    </source>
</evidence>
<evidence type="ECO:0000256" key="4">
    <source>
        <dbReference type="ARBA" id="ARBA00022801"/>
    </source>
</evidence>
<evidence type="ECO:0000256" key="6">
    <source>
        <dbReference type="ARBA" id="ARBA00023180"/>
    </source>
</evidence>
<evidence type="ECO:0000256" key="5">
    <source>
        <dbReference type="ARBA" id="ARBA00022825"/>
    </source>
</evidence>
<dbReference type="Proteomes" id="UP001558713">
    <property type="component" value="Unassembled WGS sequence"/>
</dbReference>
<keyword evidence="5" id="KW-0720">Serine protease</keyword>
<dbReference type="AlphaFoldDB" id="A0ABD1C150"/>
<dbReference type="Gene3D" id="2.60.40.2310">
    <property type="match status" value="1"/>
</dbReference>
<comment type="similarity">
    <text evidence="1">Belongs to the peptidase S8 family.</text>
</comment>
<dbReference type="GO" id="GO:0006508">
    <property type="term" value="P:proteolysis"/>
    <property type="evidence" value="ECO:0007669"/>
    <property type="project" value="UniProtKB-KW"/>
</dbReference>
<keyword evidence="4" id="KW-0378">Hydrolase</keyword>
<accession>A0ABD1C150</accession>
<comment type="caution">
    <text evidence="8">The sequence shown here is derived from an EMBL/GenBank/DDBJ whole genome shotgun (WGS) entry which is preliminary data.</text>
</comment>
<dbReference type="PANTHER" id="PTHR10795">
    <property type="entry name" value="PROPROTEIN CONVERTASE SUBTILISIN/KEXIN"/>
    <property type="match status" value="1"/>
</dbReference>
<sequence>MGLDDYVHYLCYADYDDESISKLLGKPHNCSSPKPSMLDFNMPSITIPSLTGEVTLTRTVTNVGPVDSVYRPVVEPPLGIELERNPKTLVFGSNITKVTFGVRVRTSHRVNSDYYFGSLGWTDGVHNITIPVSVRTKILRNYV</sequence>
<evidence type="ECO:0000256" key="2">
    <source>
        <dbReference type="ARBA" id="ARBA00022670"/>
    </source>
</evidence>
<keyword evidence="2" id="KW-0645">Protease</keyword>
<gene>
    <name evidence="8" type="ORF">V5N11_029428</name>
</gene>
<reference evidence="8 9" key="1">
    <citation type="submission" date="2024-04" db="EMBL/GenBank/DDBJ databases">
        <title>Genome assembly C_amara_ONT_v2.</title>
        <authorList>
            <person name="Yant L."/>
            <person name="Moore C."/>
            <person name="Slenker M."/>
        </authorList>
    </citation>
    <scope>NUCLEOTIDE SEQUENCE [LARGE SCALE GENOMIC DNA]</scope>
    <source>
        <tissue evidence="8">Leaf</tissue>
    </source>
</reference>
<dbReference type="InterPro" id="IPR045051">
    <property type="entry name" value="SBT"/>
</dbReference>
<feature type="domain" description="Subtilisin-like protease fibronectin type-III" evidence="7">
    <location>
        <begin position="39"/>
        <end position="134"/>
    </location>
</feature>
<dbReference type="GO" id="GO:0008236">
    <property type="term" value="F:serine-type peptidase activity"/>
    <property type="evidence" value="ECO:0007669"/>
    <property type="project" value="UniProtKB-KW"/>
</dbReference>
<keyword evidence="9" id="KW-1185">Reference proteome</keyword>
<dbReference type="InterPro" id="IPR041469">
    <property type="entry name" value="Subtilisin-like_FN3"/>
</dbReference>
<evidence type="ECO:0000313" key="9">
    <source>
        <dbReference type="Proteomes" id="UP001558713"/>
    </source>
</evidence>
<name>A0ABD1C150_CARAN</name>
<protein>
    <submittedName>
        <fullName evidence="8">Subtilisin-like protease SBT3.17</fullName>
    </submittedName>
</protein>